<dbReference type="PANTHER" id="PTHR33449">
    <property type="entry name" value="NUCLEOID-ASSOCIATED PROTEIN YBAB"/>
    <property type="match status" value="1"/>
</dbReference>
<sequence>MFGDLMGNMEEKQKALQEKLSQIEVEANSGDGAVVAKVNGNKELLNIKIDQNKISLNDVEELEDLVLIAVNRALSEAGTKAEAESQSLISDMLPPGLGGLFGS</sequence>
<keyword evidence="3" id="KW-1185">Reference proteome</keyword>
<dbReference type="AlphaFoldDB" id="A0AA37STA0"/>
<dbReference type="EMBL" id="BSOH01000034">
    <property type="protein sequence ID" value="GLR19727.1"/>
    <property type="molecule type" value="Genomic_DNA"/>
</dbReference>
<dbReference type="RefSeq" id="WP_235295518.1">
    <property type="nucleotide sequence ID" value="NZ_BSOH01000034.1"/>
</dbReference>
<protein>
    <submittedName>
        <fullName evidence="2">Nucleoid-associated protein</fullName>
    </submittedName>
</protein>
<evidence type="ECO:0000313" key="2">
    <source>
        <dbReference type="EMBL" id="GLR19727.1"/>
    </source>
</evidence>
<name>A0AA37STA0_9BACT</name>
<comment type="caution">
    <text evidence="2">The sequence shown here is derived from an EMBL/GenBank/DDBJ whole genome shotgun (WGS) entry which is preliminary data.</text>
</comment>
<dbReference type="Gene3D" id="3.30.1310.10">
    <property type="entry name" value="Nucleoid-associated protein YbaB-like domain"/>
    <property type="match status" value="1"/>
</dbReference>
<dbReference type="PIRSF" id="PIRSF004555">
    <property type="entry name" value="UCP004555"/>
    <property type="match status" value="1"/>
</dbReference>
<dbReference type="SUPFAM" id="SSF82607">
    <property type="entry name" value="YbaB-like"/>
    <property type="match status" value="1"/>
</dbReference>
<dbReference type="Pfam" id="PF02575">
    <property type="entry name" value="YbaB_DNA_bd"/>
    <property type="match status" value="1"/>
</dbReference>
<dbReference type="GO" id="GO:0003677">
    <property type="term" value="F:DNA binding"/>
    <property type="evidence" value="ECO:0007669"/>
    <property type="project" value="UniProtKB-KW"/>
</dbReference>
<gene>
    <name evidence="2" type="ORF">GCM10007940_43430</name>
</gene>
<dbReference type="InterPro" id="IPR036894">
    <property type="entry name" value="YbaB-like_sf"/>
</dbReference>
<dbReference type="Proteomes" id="UP001156666">
    <property type="component" value="Unassembled WGS sequence"/>
</dbReference>
<organism evidence="2 3">
    <name type="scientific">Portibacter lacus</name>
    <dbReference type="NCBI Taxonomy" id="1099794"/>
    <lineage>
        <taxon>Bacteria</taxon>
        <taxon>Pseudomonadati</taxon>
        <taxon>Bacteroidota</taxon>
        <taxon>Saprospiria</taxon>
        <taxon>Saprospirales</taxon>
        <taxon>Haliscomenobacteraceae</taxon>
        <taxon>Portibacter</taxon>
    </lineage>
</organism>
<evidence type="ECO:0000313" key="3">
    <source>
        <dbReference type="Proteomes" id="UP001156666"/>
    </source>
</evidence>
<keyword evidence="1" id="KW-0238">DNA-binding</keyword>
<dbReference type="GO" id="GO:0005829">
    <property type="term" value="C:cytosol"/>
    <property type="evidence" value="ECO:0007669"/>
    <property type="project" value="TreeGrafter"/>
</dbReference>
<dbReference type="PANTHER" id="PTHR33449:SF1">
    <property type="entry name" value="NUCLEOID-ASSOCIATED PROTEIN YBAB"/>
    <property type="match status" value="1"/>
</dbReference>
<evidence type="ECO:0000256" key="1">
    <source>
        <dbReference type="ARBA" id="ARBA00023125"/>
    </source>
</evidence>
<dbReference type="NCBIfam" id="TIGR00103">
    <property type="entry name" value="DNA_YbaB_EbfC"/>
    <property type="match status" value="1"/>
</dbReference>
<accession>A0AA37STA0</accession>
<reference evidence="2" key="2">
    <citation type="submission" date="2023-01" db="EMBL/GenBank/DDBJ databases">
        <title>Draft genome sequence of Portibacter lacus strain NBRC 108769.</title>
        <authorList>
            <person name="Sun Q."/>
            <person name="Mori K."/>
        </authorList>
    </citation>
    <scope>NUCLEOTIDE SEQUENCE</scope>
    <source>
        <strain evidence="2">NBRC 108769</strain>
    </source>
</reference>
<dbReference type="InterPro" id="IPR004401">
    <property type="entry name" value="YbaB/EbfC"/>
</dbReference>
<reference evidence="2" key="1">
    <citation type="journal article" date="2014" name="Int. J. Syst. Evol. Microbiol.">
        <title>Complete genome sequence of Corynebacterium casei LMG S-19264T (=DSM 44701T), isolated from a smear-ripened cheese.</title>
        <authorList>
            <consortium name="US DOE Joint Genome Institute (JGI-PGF)"/>
            <person name="Walter F."/>
            <person name="Albersmeier A."/>
            <person name="Kalinowski J."/>
            <person name="Ruckert C."/>
        </authorList>
    </citation>
    <scope>NUCLEOTIDE SEQUENCE</scope>
    <source>
        <strain evidence="2">NBRC 108769</strain>
    </source>
</reference>
<proteinExistence type="predicted"/>